<proteinExistence type="predicted"/>
<dbReference type="InterPro" id="IPR006694">
    <property type="entry name" value="Fatty_acid_hydroxylase"/>
</dbReference>
<keyword evidence="3 5" id="KW-1133">Transmembrane helix</keyword>
<dbReference type="Pfam" id="PF04116">
    <property type="entry name" value="FA_hydroxylase"/>
    <property type="match status" value="1"/>
</dbReference>
<keyword evidence="8" id="KW-1185">Reference proteome</keyword>
<evidence type="ECO:0000256" key="5">
    <source>
        <dbReference type="SAM" id="Phobius"/>
    </source>
</evidence>
<evidence type="ECO:0000313" key="8">
    <source>
        <dbReference type="Proteomes" id="UP000309215"/>
    </source>
</evidence>
<dbReference type="Proteomes" id="UP000309215">
    <property type="component" value="Unassembled WGS sequence"/>
</dbReference>
<dbReference type="OrthoDB" id="5291790at2"/>
<accession>A0A4U1J7Z6</accession>
<feature type="domain" description="Fatty acid hydroxylase" evidence="6">
    <location>
        <begin position="127"/>
        <end position="260"/>
    </location>
</feature>
<keyword evidence="4 5" id="KW-0472">Membrane</keyword>
<dbReference type="GO" id="GO:0016491">
    <property type="term" value="F:oxidoreductase activity"/>
    <property type="evidence" value="ECO:0007669"/>
    <property type="project" value="InterPro"/>
</dbReference>
<evidence type="ECO:0000256" key="3">
    <source>
        <dbReference type="ARBA" id="ARBA00022989"/>
    </source>
</evidence>
<evidence type="ECO:0000256" key="4">
    <source>
        <dbReference type="ARBA" id="ARBA00023136"/>
    </source>
</evidence>
<feature type="transmembrane region" description="Helical" evidence="5">
    <location>
        <begin position="16"/>
        <end position="34"/>
    </location>
</feature>
<feature type="transmembrane region" description="Helical" evidence="5">
    <location>
        <begin position="40"/>
        <end position="62"/>
    </location>
</feature>
<dbReference type="PANTHER" id="PTHR11863">
    <property type="entry name" value="STEROL DESATURASE"/>
    <property type="match status" value="1"/>
</dbReference>
<dbReference type="AlphaFoldDB" id="A0A4U1J7Z6"/>
<dbReference type="GO" id="GO:0016020">
    <property type="term" value="C:membrane"/>
    <property type="evidence" value="ECO:0007669"/>
    <property type="project" value="UniProtKB-SubCell"/>
</dbReference>
<evidence type="ECO:0000313" key="7">
    <source>
        <dbReference type="EMBL" id="TKD03325.1"/>
    </source>
</evidence>
<comment type="caution">
    <text evidence="7">The sequence shown here is derived from an EMBL/GenBank/DDBJ whole genome shotgun (WGS) entry which is preliminary data.</text>
</comment>
<evidence type="ECO:0000256" key="1">
    <source>
        <dbReference type="ARBA" id="ARBA00004370"/>
    </source>
</evidence>
<dbReference type="EMBL" id="SSMQ01000030">
    <property type="protein sequence ID" value="TKD03325.1"/>
    <property type="molecule type" value="Genomic_DNA"/>
</dbReference>
<gene>
    <name evidence="7" type="ORF">E8A74_26715</name>
</gene>
<evidence type="ECO:0000259" key="6">
    <source>
        <dbReference type="Pfam" id="PF04116"/>
    </source>
</evidence>
<name>A0A4U1J7Z6_9BACT</name>
<dbReference type="GO" id="GO:0005506">
    <property type="term" value="F:iron ion binding"/>
    <property type="evidence" value="ECO:0007669"/>
    <property type="project" value="InterPro"/>
</dbReference>
<evidence type="ECO:0000256" key="2">
    <source>
        <dbReference type="ARBA" id="ARBA00022692"/>
    </source>
</evidence>
<feature type="transmembrane region" description="Helical" evidence="5">
    <location>
        <begin position="122"/>
        <end position="140"/>
    </location>
</feature>
<feature type="transmembrane region" description="Helical" evidence="5">
    <location>
        <begin position="83"/>
        <end position="102"/>
    </location>
</feature>
<comment type="subcellular location">
    <subcellularLocation>
        <location evidence="1">Membrane</location>
    </subcellularLocation>
</comment>
<keyword evidence="2 5" id="KW-0812">Transmembrane</keyword>
<organism evidence="7 8">
    <name type="scientific">Polyangium fumosum</name>
    <dbReference type="NCBI Taxonomy" id="889272"/>
    <lineage>
        <taxon>Bacteria</taxon>
        <taxon>Pseudomonadati</taxon>
        <taxon>Myxococcota</taxon>
        <taxon>Polyangia</taxon>
        <taxon>Polyangiales</taxon>
        <taxon>Polyangiaceae</taxon>
        <taxon>Polyangium</taxon>
    </lineage>
</organism>
<dbReference type="InterPro" id="IPR050307">
    <property type="entry name" value="Sterol_Desaturase_Related"/>
</dbReference>
<sequence length="304" mass="34438">MYVKAHGNLLRRSLSYLAYPAMTGGAIAFGLWAITRHWPAWAVGVVVVVVAAVLVTLLEWIIPYSRVWAKPHGDRRTDFCHLVFSNRAFDVGTLVAVGVFAPLGEALSSRLGTRLWPHGWPLPLQALLAVVVFELPWYWIHRLEHIWAPLWRVHAVHHSSRRIYWWNFARTHPLDNLISAVAAFTPLSLLGVGDEPLALMAAFSGAHGMLQHSNIDLRTGFLDLFFSTARVHRWHHSPRRHEADANYSPRVMLWDHVFGSYRFRPDVAPPEDVGLGEDAAGFPESYVGQLLVPFRSDHGRKRHP</sequence>
<protein>
    <submittedName>
        <fullName evidence="7">Sterol desaturase family protein</fullName>
    </submittedName>
</protein>
<dbReference type="GO" id="GO:0008610">
    <property type="term" value="P:lipid biosynthetic process"/>
    <property type="evidence" value="ECO:0007669"/>
    <property type="project" value="InterPro"/>
</dbReference>
<reference evidence="7 8" key="1">
    <citation type="submission" date="2019-04" db="EMBL/GenBank/DDBJ databases">
        <authorList>
            <person name="Li Y."/>
            <person name="Wang J."/>
        </authorList>
    </citation>
    <scope>NUCLEOTIDE SEQUENCE [LARGE SCALE GENOMIC DNA]</scope>
    <source>
        <strain evidence="7 8">DSM 14668</strain>
    </source>
</reference>